<keyword evidence="11 14" id="KW-0503">Monooxygenase</keyword>
<keyword evidence="10 13" id="KW-0408">Iron</keyword>
<gene>
    <name evidence="16" type="ORF">URODEC1_LOCUS81509</name>
</gene>
<evidence type="ECO:0000256" key="5">
    <source>
        <dbReference type="ARBA" id="ARBA00022617"/>
    </source>
</evidence>
<keyword evidence="5 13" id="KW-0349">Heme</keyword>
<comment type="subcellular location">
    <subcellularLocation>
        <location evidence="2">Membrane</location>
    </subcellularLocation>
</comment>
<evidence type="ECO:0000256" key="13">
    <source>
        <dbReference type="PIRSR" id="PIRSR602401-1"/>
    </source>
</evidence>
<dbReference type="GO" id="GO:0004497">
    <property type="term" value="F:monooxygenase activity"/>
    <property type="evidence" value="ECO:0007669"/>
    <property type="project" value="UniProtKB-KW"/>
</dbReference>
<evidence type="ECO:0000256" key="11">
    <source>
        <dbReference type="ARBA" id="ARBA00023033"/>
    </source>
</evidence>
<dbReference type="InterPro" id="IPR017972">
    <property type="entry name" value="Cyt_P450_CS"/>
</dbReference>
<dbReference type="GO" id="GO:0046872">
    <property type="term" value="F:metal ion binding"/>
    <property type="evidence" value="ECO:0007669"/>
    <property type="project" value="UniProtKB-KW"/>
</dbReference>
<dbReference type="GO" id="GO:0016020">
    <property type="term" value="C:membrane"/>
    <property type="evidence" value="ECO:0007669"/>
    <property type="project" value="UniProtKB-SubCell"/>
</dbReference>
<evidence type="ECO:0000256" key="14">
    <source>
        <dbReference type="RuleBase" id="RU000461"/>
    </source>
</evidence>
<evidence type="ECO:0000256" key="9">
    <source>
        <dbReference type="ARBA" id="ARBA00023002"/>
    </source>
</evidence>
<evidence type="ECO:0000256" key="12">
    <source>
        <dbReference type="ARBA" id="ARBA00023136"/>
    </source>
</evidence>
<accession>A0ABC9D4K6</accession>
<dbReference type="PANTHER" id="PTHR47955:SF14">
    <property type="entry name" value="OS01G0543600 PROTEIN"/>
    <property type="match status" value="1"/>
</dbReference>
<keyword evidence="17" id="KW-1185">Reference proteome</keyword>
<evidence type="ECO:0000256" key="15">
    <source>
        <dbReference type="SAM" id="Phobius"/>
    </source>
</evidence>
<dbReference type="InterPro" id="IPR036396">
    <property type="entry name" value="Cyt_P450_sf"/>
</dbReference>
<comment type="pathway">
    <text evidence="3">Secondary metabolite biosynthesis.</text>
</comment>
<reference evidence="16" key="1">
    <citation type="submission" date="2024-10" db="EMBL/GenBank/DDBJ databases">
        <authorList>
            <person name="Ryan C."/>
        </authorList>
    </citation>
    <scope>NUCLEOTIDE SEQUENCE [LARGE SCALE GENOMIC DNA]</scope>
</reference>
<evidence type="ECO:0000256" key="6">
    <source>
        <dbReference type="ARBA" id="ARBA00022692"/>
    </source>
</evidence>
<evidence type="ECO:0000256" key="7">
    <source>
        <dbReference type="ARBA" id="ARBA00022723"/>
    </source>
</evidence>
<dbReference type="InterPro" id="IPR002401">
    <property type="entry name" value="Cyt_P450_E_grp-I"/>
</dbReference>
<feature type="transmembrane region" description="Helical" evidence="15">
    <location>
        <begin position="34"/>
        <end position="54"/>
    </location>
</feature>
<dbReference type="FunFam" id="1.10.630.10:FF:000055">
    <property type="entry name" value="Cytochrome P450 71A26"/>
    <property type="match status" value="1"/>
</dbReference>
<dbReference type="CDD" id="cd11072">
    <property type="entry name" value="CYP71-like"/>
    <property type="match status" value="1"/>
</dbReference>
<evidence type="ECO:0000256" key="10">
    <source>
        <dbReference type="ARBA" id="ARBA00023004"/>
    </source>
</evidence>
<dbReference type="EMBL" id="OZ075141">
    <property type="protein sequence ID" value="CAL5031204.1"/>
    <property type="molecule type" value="Genomic_DNA"/>
</dbReference>
<dbReference type="SUPFAM" id="SSF48264">
    <property type="entry name" value="Cytochrome P450"/>
    <property type="match status" value="1"/>
</dbReference>
<dbReference type="Pfam" id="PF00067">
    <property type="entry name" value="p450"/>
    <property type="match status" value="1"/>
</dbReference>
<protein>
    <submittedName>
        <fullName evidence="16">Uncharacterized protein</fullName>
    </submittedName>
</protein>
<organism evidence="16 17">
    <name type="scientific">Urochloa decumbens</name>
    <dbReference type="NCBI Taxonomy" id="240449"/>
    <lineage>
        <taxon>Eukaryota</taxon>
        <taxon>Viridiplantae</taxon>
        <taxon>Streptophyta</taxon>
        <taxon>Embryophyta</taxon>
        <taxon>Tracheophyta</taxon>
        <taxon>Spermatophyta</taxon>
        <taxon>Magnoliopsida</taxon>
        <taxon>Liliopsida</taxon>
        <taxon>Poales</taxon>
        <taxon>Poaceae</taxon>
        <taxon>PACMAD clade</taxon>
        <taxon>Panicoideae</taxon>
        <taxon>Panicodae</taxon>
        <taxon>Paniceae</taxon>
        <taxon>Melinidinae</taxon>
        <taxon>Urochloa</taxon>
    </lineage>
</organism>
<keyword evidence="6 15" id="KW-0812">Transmembrane</keyword>
<comment type="cofactor">
    <cofactor evidence="1 13">
        <name>heme</name>
        <dbReference type="ChEBI" id="CHEBI:30413"/>
    </cofactor>
</comment>
<evidence type="ECO:0000313" key="16">
    <source>
        <dbReference type="EMBL" id="CAL5031204.1"/>
    </source>
</evidence>
<keyword evidence="12 15" id="KW-0472">Membrane</keyword>
<keyword evidence="9 14" id="KW-0560">Oxidoreductase</keyword>
<dbReference type="PRINTS" id="PR00385">
    <property type="entry name" value="P450"/>
</dbReference>
<name>A0ABC9D4K6_9POAL</name>
<dbReference type="PANTHER" id="PTHR47955">
    <property type="entry name" value="CYTOCHROME P450 FAMILY 71 PROTEIN"/>
    <property type="match status" value="1"/>
</dbReference>
<keyword evidence="7 13" id="KW-0479">Metal-binding</keyword>
<keyword evidence="8 15" id="KW-1133">Transmembrane helix</keyword>
<evidence type="ECO:0000256" key="8">
    <source>
        <dbReference type="ARBA" id="ARBA00022989"/>
    </source>
</evidence>
<feature type="binding site" description="axial binding residue" evidence="13">
    <location>
        <position position="488"/>
    </location>
    <ligand>
        <name>heme</name>
        <dbReference type="ChEBI" id="CHEBI:30413"/>
    </ligand>
    <ligandPart>
        <name>Fe</name>
        <dbReference type="ChEBI" id="CHEBI:18248"/>
    </ligandPart>
</feature>
<comment type="similarity">
    <text evidence="4 14">Belongs to the cytochrome P450 family.</text>
</comment>
<evidence type="ECO:0000256" key="3">
    <source>
        <dbReference type="ARBA" id="ARBA00005179"/>
    </source>
</evidence>
<dbReference type="Gene3D" id="1.10.630.10">
    <property type="entry name" value="Cytochrome P450"/>
    <property type="match status" value="1"/>
</dbReference>
<evidence type="ECO:0000256" key="4">
    <source>
        <dbReference type="ARBA" id="ARBA00010617"/>
    </source>
</evidence>
<evidence type="ECO:0000256" key="2">
    <source>
        <dbReference type="ARBA" id="ARBA00004370"/>
    </source>
</evidence>
<dbReference type="PROSITE" id="PS00086">
    <property type="entry name" value="CYTOCHROME_P450"/>
    <property type="match status" value="1"/>
</dbReference>
<dbReference type="PRINTS" id="PR00463">
    <property type="entry name" value="EP450I"/>
</dbReference>
<evidence type="ECO:0000256" key="1">
    <source>
        <dbReference type="ARBA" id="ARBA00001971"/>
    </source>
</evidence>
<dbReference type="AlphaFoldDB" id="A0ABC9D4K6"/>
<evidence type="ECO:0000313" key="17">
    <source>
        <dbReference type="Proteomes" id="UP001497457"/>
    </source>
</evidence>
<sequence>MKTGVFYVPVHHYFIAMANLAAQLFFHEMSTAPWAWLLLLLPLFLYSCATLFGARARKNYQRVGHRLPPSPPALPILGHLHLVGSLPHVSLRGLATRHGPDLMLLRLGSLPVLVVSSPRAAEAVLRTHDHVFASRPRSLVGEVVLYGPSDVGFAPHGDSWRKARKLITTHLLGARRVQSFRRAREEEVSVAVARVAAGAGAAVDVGQLLGSFANDLACDAVMGGASSSASRSEGGRNRLFRQLVCDTTPLLAGFNFEELFPFLARFGVLGKVVRARSERLRRRWDELLEPLLDDHESKYESMASASSDLEDVDDFIHVLLSVREEYGLTREQMKGLLLDVFVGGIDSVSSTLEFTMAELMRHPRVMRKLQAEVRNNTPRGQDIVSEDDLKSMAYLRAVTAESFRVHHVTPLLAPHLSMSGCSIDGYAIPAGVQVLINAWAIGRDARCWGDDAEEFVPERFMDGGSAANVSFKGSDFQFLTFGSGRRMCAGMNYAVATVEVMLANLVHRFDWELPPGKESRDIDMSQVFGLVVRRKEKLLLVPKLRA</sequence>
<proteinExistence type="inferred from homology"/>
<dbReference type="InterPro" id="IPR001128">
    <property type="entry name" value="Cyt_P450"/>
</dbReference>
<dbReference type="Proteomes" id="UP001497457">
    <property type="component" value="Chromosome 31b"/>
</dbReference>